<dbReference type="InterPro" id="IPR050664">
    <property type="entry name" value="Octanoyltrans_LipM/LipL"/>
</dbReference>
<feature type="domain" description="BPL/LPL catalytic" evidence="1">
    <location>
        <begin position="32"/>
        <end position="215"/>
    </location>
</feature>
<dbReference type="SUPFAM" id="SSF55681">
    <property type="entry name" value="Class II aaRS and biotin synthetases"/>
    <property type="match status" value="1"/>
</dbReference>
<sequence length="273" mass="31216">MNTLIFDSKKYAQNQGYIPFALTDVFTEYTHSNHIEILHFWQLENTFILGMQDTRTPFFYQGLKKVLDSPYQPLVRNSGGLGVIADDGILNVSYFFPKSTDIQTIDQAYEKIKQLLQKALPEIEITAGEVPNSYCPGAYDLSVAGKKIAGLAQRRIKGGIAVMMYLSVNGPQEQRGEFVREFYQHSLGENSQDLRYPKIDPLSMTTLSTLLEENFTVEQMKQRLCAAFSAEEKTTDLTIWLKENQLTETLTKKIDQMITRNQIIQEEYHESTV</sequence>
<reference evidence="3" key="1">
    <citation type="journal article" date="2019" name="Int. J. Syst. Evol. Microbiol.">
        <title>The Global Catalogue of Microorganisms (GCM) 10K type strain sequencing project: providing services to taxonomists for standard genome sequencing and annotation.</title>
        <authorList>
            <consortium name="The Broad Institute Genomics Platform"/>
            <consortium name="The Broad Institute Genome Sequencing Center for Infectious Disease"/>
            <person name="Wu L."/>
            <person name="Ma J."/>
        </authorList>
    </citation>
    <scope>NUCLEOTIDE SEQUENCE [LARGE SCALE GENOMIC DNA]</scope>
    <source>
        <strain evidence="3">CGMCC 1.19032</strain>
    </source>
</reference>
<evidence type="ECO:0000259" key="1">
    <source>
        <dbReference type="PROSITE" id="PS51733"/>
    </source>
</evidence>
<organism evidence="2 3">
    <name type="scientific">Enterococcus lemanii</name>
    <dbReference type="NCBI Taxonomy" id="1159752"/>
    <lineage>
        <taxon>Bacteria</taxon>
        <taxon>Bacillati</taxon>
        <taxon>Bacillota</taxon>
        <taxon>Bacilli</taxon>
        <taxon>Lactobacillales</taxon>
        <taxon>Enterococcaceae</taxon>
        <taxon>Enterococcus</taxon>
    </lineage>
</organism>
<evidence type="ECO:0000313" key="2">
    <source>
        <dbReference type="EMBL" id="MFC4719781.1"/>
    </source>
</evidence>
<keyword evidence="2" id="KW-0436">Ligase</keyword>
<dbReference type="EMBL" id="JBHSGS010000046">
    <property type="protein sequence ID" value="MFC4719781.1"/>
    <property type="molecule type" value="Genomic_DNA"/>
</dbReference>
<evidence type="ECO:0000313" key="3">
    <source>
        <dbReference type="Proteomes" id="UP001595969"/>
    </source>
</evidence>
<dbReference type="CDD" id="cd16443">
    <property type="entry name" value="LplA"/>
    <property type="match status" value="1"/>
</dbReference>
<dbReference type="PANTHER" id="PTHR43679:SF2">
    <property type="entry name" value="OCTANOYL-[GCVH]:PROTEIN N-OCTANOYLTRANSFERASE"/>
    <property type="match status" value="1"/>
</dbReference>
<name>A0ABV9MUU9_9ENTE</name>
<dbReference type="InterPro" id="IPR045864">
    <property type="entry name" value="aa-tRNA-synth_II/BPL/LPL"/>
</dbReference>
<dbReference type="PROSITE" id="PS51733">
    <property type="entry name" value="BPL_LPL_CATALYTIC"/>
    <property type="match status" value="1"/>
</dbReference>
<dbReference type="Gene3D" id="3.30.930.10">
    <property type="entry name" value="Bira Bifunctional Protein, Domain 2"/>
    <property type="match status" value="1"/>
</dbReference>
<protein>
    <submittedName>
        <fullName evidence="2">Biotin/lipoate A/B protein ligase family protein</fullName>
    </submittedName>
</protein>
<dbReference type="RefSeq" id="WP_204653169.1">
    <property type="nucleotide sequence ID" value="NZ_JAFBFD010000006.1"/>
</dbReference>
<dbReference type="GO" id="GO:0016874">
    <property type="term" value="F:ligase activity"/>
    <property type="evidence" value="ECO:0007669"/>
    <property type="project" value="UniProtKB-KW"/>
</dbReference>
<proteinExistence type="predicted"/>
<dbReference type="InterPro" id="IPR004143">
    <property type="entry name" value="BPL_LPL_catalytic"/>
</dbReference>
<accession>A0ABV9MUU9</accession>
<dbReference type="PANTHER" id="PTHR43679">
    <property type="entry name" value="OCTANOYLTRANSFERASE LIPM-RELATED"/>
    <property type="match status" value="1"/>
</dbReference>
<dbReference type="Pfam" id="PF21948">
    <property type="entry name" value="LplA-B_cat"/>
    <property type="match status" value="1"/>
</dbReference>
<gene>
    <name evidence="2" type="ORF">ACFO5I_08555</name>
</gene>
<keyword evidence="3" id="KW-1185">Reference proteome</keyword>
<comment type="caution">
    <text evidence="2">The sequence shown here is derived from an EMBL/GenBank/DDBJ whole genome shotgun (WGS) entry which is preliminary data.</text>
</comment>
<dbReference type="Proteomes" id="UP001595969">
    <property type="component" value="Unassembled WGS sequence"/>
</dbReference>